<protein>
    <submittedName>
        <fullName evidence="1">Uncharacterized protein</fullName>
    </submittedName>
</protein>
<dbReference type="EMBL" id="MW018138">
    <property type="protein sequence ID" value="QPB44444.1"/>
    <property type="molecule type" value="Genomic_DNA"/>
</dbReference>
<evidence type="ECO:0000313" key="2">
    <source>
        <dbReference type="Proteomes" id="UP001162098"/>
    </source>
</evidence>
<organism evidence="1 2">
    <name type="scientific">Medusavirus stheno T3</name>
    <dbReference type="NCBI Taxonomy" id="3069717"/>
    <lineage>
        <taxon>Viruses</taxon>
        <taxon>Varidnaviria</taxon>
        <taxon>Bamfordvirae</taxon>
        <taxon>Nucleocytoviricota</taxon>
        <taxon>Megaviricetes</taxon>
        <taxon>Mamonoviridae</taxon>
        <taxon>Medusavirus</taxon>
        <taxon>Medusavirus sthenus</taxon>
    </lineage>
</organism>
<keyword evidence="2" id="KW-1185">Reference proteome</keyword>
<name>A0A7S7YER0_9VIRU</name>
<dbReference type="Proteomes" id="UP001162098">
    <property type="component" value="Segment"/>
</dbReference>
<sequence>MENIGCGSFAFEHNPRRASFFIPANSIMSTLATVYDQVQRANDQLAQLSHDLYAALGNDHRSLQENLIKTRMEMLQACMAIARLGIANFEEEIDVVN</sequence>
<accession>A0A7S7YER0</accession>
<reference evidence="1 2" key="1">
    <citation type="submission" date="2020-09" db="EMBL/GenBank/DDBJ databases">
        <authorList>
            <person name="Zhang R."/>
            <person name="Garcia K."/>
            <person name="Ogata H."/>
        </authorList>
    </citation>
    <scope>NUCLEOTIDE SEQUENCE [LARGE SCALE GENOMIC DNA]</scope>
    <source>
        <strain evidence="2">stheno</strain>
    </source>
</reference>
<evidence type="ECO:0000313" key="1">
    <source>
        <dbReference type="EMBL" id="QPB44444.1"/>
    </source>
</evidence>
<proteinExistence type="predicted"/>
<dbReference type="KEGG" id="vg:80543640"/>